<evidence type="ECO:0000313" key="1">
    <source>
        <dbReference type="EMBL" id="ANS63904.1"/>
    </source>
</evidence>
<dbReference type="RefSeq" id="WP_067428942.1">
    <property type="nucleotide sequence ID" value="NZ_CP016438.1"/>
</dbReference>
<accession>A0A1B1M5Z3</accession>
<evidence type="ECO:0000313" key="2">
    <source>
        <dbReference type="Proteomes" id="UP000092598"/>
    </source>
</evidence>
<protein>
    <submittedName>
        <fullName evidence="1">Uncharacterized protein</fullName>
    </submittedName>
</protein>
<proteinExistence type="predicted"/>
<gene>
    <name evidence="1" type="ORF">SLINC_1680</name>
</gene>
<sequence length="137" mass="14985">MRRSMAALGTGLAFALAFSASGPAQASTKPDGLIECYTDGAYGSLFWDGFKVGTTGEVNISLGLSDIASDGHHPEIRLVTEYYSGDKHYWPWRAYYDGSGSGYTWHTYAKDSDGMYEIGVQVANFEGNRLLNSKTCW</sequence>
<dbReference type="AlphaFoldDB" id="A0A1B1M5Z3"/>
<keyword evidence="2" id="KW-1185">Reference proteome</keyword>
<organism evidence="1 2">
    <name type="scientific">Streptomyces lincolnensis</name>
    <dbReference type="NCBI Taxonomy" id="1915"/>
    <lineage>
        <taxon>Bacteria</taxon>
        <taxon>Bacillati</taxon>
        <taxon>Actinomycetota</taxon>
        <taxon>Actinomycetes</taxon>
        <taxon>Kitasatosporales</taxon>
        <taxon>Streptomycetaceae</taxon>
        <taxon>Streptomyces</taxon>
    </lineage>
</organism>
<dbReference type="Proteomes" id="UP000092598">
    <property type="component" value="Chromosome"/>
</dbReference>
<reference evidence="1 2" key="1">
    <citation type="submission" date="2016-07" db="EMBL/GenBank/DDBJ databases">
        <title>Enhancement of antibiotic productionsby engineered nitrateutilization in actinobacteria.</title>
        <authorList>
            <person name="Meng S.C."/>
        </authorList>
    </citation>
    <scope>NUCLEOTIDE SEQUENCE [LARGE SCALE GENOMIC DNA]</scope>
    <source>
        <strain evidence="1 2">NRRL 2936</strain>
    </source>
</reference>
<dbReference type="OrthoDB" id="4245218at2"/>
<name>A0A1B1M5Z3_STRLN</name>
<dbReference type="EMBL" id="CP016438">
    <property type="protein sequence ID" value="ANS63904.1"/>
    <property type="molecule type" value="Genomic_DNA"/>
</dbReference>
<dbReference type="KEGG" id="sls:SLINC_1680"/>